<evidence type="ECO:0000256" key="1">
    <source>
        <dbReference type="ARBA" id="ARBA00004123"/>
    </source>
</evidence>
<dbReference type="PANTHER" id="PTHR12596:SF2">
    <property type="entry name" value="EXPORTIN-7 ISOFORM X1"/>
    <property type="match status" value="1"/>
</dbReference>
<evidence type="ECO:0000256" key="4">
    <source>
        <dbReference type="ARBA" id="ARBA00022448"/>
    </source>
</evidence>
<comment type="caution">
    <text evidence="8">The sequence shown here is derived from an EMBL/GenBank/DDBJ whole genome shotgun (WGS) entry which is preliminary data.</text>
</comment>
<dbReference type="InterPro" id="IPR011989">
    <property type="entry name" value="ARM-like"/>
</dbReference>
<dbReference type="InterPro" id="IPR044189">
    <property type="entry name" value="XPO4/7-like"/>
</dbReference>
<keyword evidence="4" id="KW-0813">Transport</keyword>
<keyword evidence="7" id="KW-0539">Nucleus</keyword>
<evidence type="ECO:0000256" key="7">
    <source>
        <dbReference type="ARBA" id="ARBA00023242"/>
    </source>
</evidence>
<comment type="similarity">
    <text evidence="3">Belongs to the exportin family.</text>
</comment>
<organism evidence="8 9">
    <name type="scientific">Rotaria magnacalcarata</name>
    <dbReference type="NCBI Taxonomy" id="392030"/>
    <lineage>
        <taxon>Eukaryota</taxon>
        <taxon>Metazoa</taxon>
        <taxon>Spiralia</taxon>
        <taxon>Gnathifera</taxon>
        <taxon>Rotifera</taxon>
        <taxon>Eurotatoria</taxon>
        <taxon>Bdelloidea</taxon>
        <taxon>Philodinida</taxon>
        <taxon>Philodinidae</taxon>
        <taxon>Rotaria</taxon>
    </lineage>
</organism>
<dbReference type="AlphaFoldDB" id="A0A8S3F9P6"/>
<dbReference type="GO" id="GO:0005049">
    <property type="term" value="F:nuclear export signal receptor activity"/>
    <property type="evidence" value="ECO:0007669"/>
    <property type="project" value="InterPro"/>
</dbReference>
<protein>
    <submittedName>
        <fullName evidence="8">Uncharacterized protein</fullName>
    </submittedName>
</protein>
<keyword evidence="6" id="KW-0653">Protein transport</keyword>
<name>A0A8S3F9P6_9BILA</name>
<dbReference type="PANTHER" id="PTHR12596">
    <property type="entry name" value="EXPORTIN 4,7-RELATED"/>
    <property type="match status" value="1"/>
</dbReference>
<dbReference type="Proteomes" id="UP000681720">
    <property type="component" value="Unassembled WGS sequence"/>
</dbReference>
<dbReference type="GO" id="GO:0005643">
    <property type="term" value="C:nuclear pore"/>
    <property type="evidence" value="ECO:0007669"/>
    <property type="project" value="TreeGrafter"/>
</dbReference>
<dbReference type="InterPro" id="IPR016024">
    <property type="entry name" value="ARM-type_fold"/>
</dbReference>
<keyword evidence="5" id="KW-0963">Cytoplasm</keyword>
<proteinExistence type="inferred from homology"/>
<evidence type="ECO:0000256" key="5">
    <source>
        <dbReference type="ARBA" id="ARBA00022490"/>
    </source>
</evidence>
<comment type="subcellular location">
    <subcellularLocation>
        <location evidence="2">Cytoplasm</location>
    </subcellularLocation>
    <subcellularLocation>
        <location evidence="1">Nucleus</location>
    </subcellularLocation>
</comment>
<evidence type="ECO:0000256" key="2">
    <source>
        <dbReference type="ARBA" id="ARBA00004496"/>
    </source>
</evidence>
<dbReference type="GO" id="GO:0005737">
    <property type="term" value="C:cytoplasm"/>
    <property type="evidence" value="ECO:0007669"/>
    <property type="project" value="UniProtKB-SubCell"/>
</dbReference>
<evidence type="ECO:0000256" key="3">
    <source>
        <dbReference type="ARBA" id="ARBA00009466"/>
    </source>
</evidence>
<evidence type="ECO:0000313" key="8">
    <source>
        <dbReference type="EMBL" id="CAF5109719.1"/>
    </source>
</evidence>
<evidence type="ECO:0000313" key="9">
    <source>
        <dbReference type="Proteomes" id="UP000681720"/>
    </source>
</evidence>
<gene>
    <name evidence="8" type="ORF">GIL414_LOCUS63108</name>
</gene>
<evidence type="ECO:0000256" key="6">
    <source>
        <dbReference type="ARBA" id="ARBA00022927"/>
    </source>
</evidence>
<reference evidence="8" key="1">
    <citation type="submission" date="2021-02" db="EMBL/GenBank/DDBJ databases">
        <authorList>
            <person name="Nowell W R."/>
        </authorList>
    </citation>
    <scope>NUCLEOTIDE SEQUENCE</scope>
</reference>
<sequence>MEALEIEHLCGQLYGGGVIGDQLRSVSQRLETFVSQANCLSQCRILLDRALTPYTQFFGATTLIKYFNRTSNQPAVSFTERFELRKYILEYLYKHNRSLAPFVLAELVKLYARLTKNSWFDLSPNTTNLNNEIYPFQTFTDDLLKFQIDPPHFSVALQLLIAILSEISIPNDEETSARAFSKHRKICISFRDTKLLDIYLFACQYLRDVIINQKKSLGLSTEFSDYPKTITSVQLQGDYYLVVEKLLSLGLACLTYDYLGTIKFLVIYF</sequence>
<dbReference type="Gene3D" id="1.25.10.10">
    <property type="entry name" value="Leucine-rich Repeat Variant"/>
    <property type="match status" value="1"/>
</dbReference>
<accession>A0A8S3F9P6</accession>
<dbReference type="EMBL" id="CAJOBJ010259634">
    <property type="protein sequence ID" value="CAF5109719.1"/>
    <property type="molecule type" value="Genomic_DNA"/>
</dbReference>
<dbReference type="GO" id="GO:0006611">
    <property type="term" value="P:protein export from nucleus"/>
    <property type="evidence" value="ECO:0007669"/>
    <property type="project" value="TreeGrafter"/>
</dbReference>
<dbReference type="SUPFAM" id="SSF48371">
    <property type="entry name" value="ARM repeat"/>
    <property type="match status" value="1"/>
</dbReference>